<comment type="caution">
    <text evidence="1">The sequence shown here is derived from an EMBL/GenBank/DDBJ whole genome shotgun (WGS) entry which is preliminary data.</text>
</comment>
<evidence type="ECO:0000313" key="2">
    <source>
        <dbReference type="Proteomes" id="UP000018895"/>
    </source>
</evidence>
<proteinExistence type="predicted"/>
<dbReference type="AlphaFoldDB" id="W4QCM7"/>
<accession>W4QCM7</accession>
<protein>
    <recommendedName>
        <fullName evidence="3">IrrE N-terminal-like domain-containing protein</fullName>
    </recommendedName>
</protein>
<sequence>MAHFFEHSNDQRFTDPHFVQFQERQAHTFALYASMPRFILNNYIPSIQSITELVEIFQLPEPFVRKRVNSILQQEVMKNSF</sequence>
<dbReference type="EMBL" id="BAUU01000007">
    <property type="protein sequence ID" value="GAE29790.1"/>
    <property type="molecule type" value="Genomic_DNA"/>
</dbReference>
<dbReference type="Proteomes" id="UP000018895">
    <property type="component" value="Unassembled WGS sequence"/>
</dbReference>
<name>W4QCM7_9BACI</name>
<keyword evidence="2" id="KW-1185">Reference proteome</keyword>
<organism evidence="1 2">
    <name type="scientific">Halalkalibacter hemicellulosilyticusJCM 9152</name>
    <dbReference type="NCBI Taxonomy" id="1236971"/>
    <lineage>
        <taxon>Bacteria</taxon>
        <taxon>Bacillati</taxon>
        <taxon>Bacillota</taxon>
        <taxon>Bacilli</taxon>
        <taxon>Bacillales</taxon>
        <taxon>Bacillaceae</taxon>
        <taxon>Halalkalibacter</taxon>
    </lineage>
</organism>
<gene>
    <name evidence="1" type="ORF">JCM9152_1174</name>
</gene>
<reference evidence="1" key="1">
    <citation type="journal article" date="2014" name="Genome Announc.">
        <title>Draft Genome Sequences of Three Alkaliphilic Bacillus Strains, Bacillus wakoensis JCM 9140T, Bacillus akibai JCM 9157T, and Bacillus hemicellulosilyticus JCM 9152T.</title>
        <authorList>
            <person name="Yuki M."/>
            <person name="Oshima K."/>
            <person name="Suda W."/>
            <person name="Oshida Y."/>
            <person name="Kitamura K."/>
            <person name="Iida T."/>
            <person name="Hattori M."/>
            <person name="Ohkuma M."/>
        </authorList>
    </citation>
    <scope>NUCLEOTIDE SEQUENCE [LARGE SCALE GENOMIC DNA]</scope>
    <source>
        <strain evidence="1">JCM 9152</strain>
    </source>
</reference>
<evidence type="ECO:0008006" key="3">
    <source>
        <dbReference type="Google" id="ProtNLM"/>
    </source>
</evidence>
<evidence type="ECO:0000313" key="1">
    <source>
        <dbReference type="EMBL" id="GAE29790.1"/>
    </source>
</evidence>